<dbReference type="Proteomes" id="UP000198900">
    <property type="component" value="Unassembled WGS sequence"/>
</dbReference>
<proteinExistence type="predicted"/>
<sequence length="197" mass="21918">MTKQDIKLPTTVDVHADTVDALLSYMADCRFDESHLTSMHLALALEYAHQPNPTFWRDLSPSVLQDAMSRYMPNWRTAPAMMDGGADRLFQEVGKILRINAFDEANAEMLSTLPVAERPTTSSAAFAWISAELERKGLTAELEFARPDGDRCGEKALDVLYCLEEAKRGVVVERTGTIVAKAYRDAVMKRHAGLAKL</sequence>
<reference evidence="1" key="1">
    <citation type="submission" date="2016-10" db="EMBL/GenBank/DDBJ databases">
        <authorList>
            <person name="Varghese N."/>
            <person name="Submissions S."/>
        </authorList>
    </citation>
    <scope>NUCLEOTIDE SEQUENCE [LARGE SCALE GENOMIC DNA]</scope>
    <source>
        <strain evidence="1">YR281</strain>
    </source>
</reference>
<protein>
    <submittedName>
        <fullName evidence="1">Uncharacterized protein</fullName>
    </submittedName>
</protein>
<organism evidence="1 2">
    <name type="scientific">Paraburkholderia steynii</name>
    <dbReference type="NCBI Taxonomy" id="1245441"/>
    <lineage>
        <taxon>Bacteria</taxon>
        <taxon>Pseudomonadati</taxon>
        <taxon>Pseudomonadota</taxon>
        <taxon>Betaproteobacteria</taxon>
        <taxon>Burkholderiales</taxon>
        <taxon>Burkholderiaceae</taxon>
        <taxon>Paraburkholderia</taxon>
    </lineage>
</organism>
<dbReference type="EMBL" id="FNDI01000022">
    <property type="protein sequence ID" value="SDI70919.1"/>
    <property type="molecule type" value="Genomic_DNA"/>
</dbReference>
<dbReference type="RefSeq" id="WP_091785507.1">
    <property type="nucleotide sequence ID" value="NZ_FNDI01000022.1"/>
</dbReference>
<accession>A0A7Z7BES9</accession>
<evidence type="ECO:0000313" key="2">
    <source>
        <dbReference type="Proteomes" id="UP000198900"/>
    </source>
</evidence>
<evidence type="ECO:0000313" key="1">
    <source>
        <dbReference type="EMBL" id="SDI70919.1"/>
    </source>
</evidence>
<comment type="caution">
    <text evidence="1">The sequence shown here is derived from an EMBL/GenBank/DDBJ whole genome shotgun (WGS) entry which is preliminary data.</text>
</comment>
<keyword evidence="2" id="KW-1185">Reference proteome</keyword>
<dbReference type="AlphaFoldDB" id="A0A7Z7BES9"/>
<gene>
    <name evidence="1" type="ORF">SAMN04487926_12272</name>
</gene>
<name>A0A7Z7BES9_9BURK</name>